<reference evidence="12" key="2">
    <citation type="submission" date="2016-06" db="UniProtKB">
        <authorList>
            <consortium name="WormBaseParasite"/>
        </authorList>
    </citation>
    <scope>IDENTIFICATION</scope>
</reference>
<keyword evidence="5 9" id="KW-0269">Exonuclease</keyword>
<dbReference type="EMBL" id="GEEE01003433">
    <property type="protein sequence ID" value="JAP59792.1"/>
    <property type="molecule type" value="Transcribed_RNA"/>
</dbReference>
<evidence type="ECO:0000256" key="1">
    <source>
        <dbReference type="ARBA" id="ARBA00001946"/>
    </source>
</evidence>
<evidence type="ECO:0000313" key="12">
    <source>
        <dbReference type="WBParaSite" id="SSLN_0001652801-mRNA-1"/>
    </source>
</evidence>
<dbReference type="EMBL" id="GEEE01019960">
    <property type="protein sequence ID" value="JAP43265.1"/>
    <property type="molecule type" value="Transcribed_RNA"/>
</dbReference>
<dbReference type="Gene3D" id="3.30.420.10">
    <property type="entry name" value="Ribonuclease H-like superfamily/Ribonuclease H"/>
    <property type="match status" value="1"/>
</dbReference>
<dbReference type="AlphaFoldDB" id="A0A0V0J2C3"/>
<dbReference type="OrthoDB" id="10250935at2759"/>
<evidence type="ECO:0000256" key="3">
    <source>
        <dbReference type="ARBA" id="ARBA00022723"/>
    </source>
</evidence>
<evidence type="ECO:0000313" key="10">
    <source>
        <dbReference type="EMBL" id="VDM02311.1"/>
    </source>
</evidence>
<keyword evidence="4" id="KW-0378">Hydrolase</keyword>
<comment type="cofactor">
    <cofactor evidence="1">
        <name>Mg(2+)</name>
        <dbReference type="ChEBI" id="CHEBI:18420"/>
    </cofactor>
</comment>
<evidence type="ECO:0000256" key="5">
    <source>
        <dbReference type="ARBA" id="ARBA00022839"/>
    </source>
</evidence>
<gene>
    <name evidence="9" type="primary">TREX2</name>
    <name evidence="10" type="ORF">SSLN_LOCUS15925</name>
    <name evidence="9" type="ORF">TR97759</name>
</gene>
<evidence type="ECO:0000256" key="6">
    <source>
        <dbReference type="ARBA" id="ARBA00022842"/>
    </source>
</evidence>
<dbReference type="EMBL" id="GEEE01000583">
    <property type="protein sequence ID" value="JAP62642.1"/>
    <property type="molecule type" value="Transcribed_RNA"/>
</dbReference>
<keyword evidence="6" id="KW-0460">Magnesium</keyword>
<evidence type="ECO:0000313" key="9">
    <source>
        <dbReference type="EMBL" id="JAP59792.1"/>
    </source>
</evidence>
<dbReference type="Proteomes" id="UP000275846">
    <property type="component" value="Unassembled WGS sequence"/>
</dbReference>
<evidence type="ECO:0000256" key="4">
    <source>
        <dbReference type="ARBA" id="ARBA00022801"/>
    </source>
</evidence>
<proteinExistence type="inferred from homology"/>
<reference evidence="10 11" key="3">
    <citation type="submission" date="2018-11" db="EMBL/GenBank/DDBJ databases">
        <authorList>
            <consortium name="Pathogen Informatics"/>
        </authorList>
    </citation>
    <scope>NUCLEOTIDE SEQUENCE [LARGE SCALE GENOMIC DNA]</scope>
    <source>
        <strain evidence="10 11">NST_G2</strain>
    </source>
</reference>
<feature type="domain" description="Exonuclease" evidence="8">
    <location>
        <begin position="9"/>
        <end position="245"/>
    </location>
</feature>
<protein>
    <submittedName>
        <fullName evidence="9 12">Three prime repair exonuclease 2</fullName>
    </submittedName>
</protein>
<organism evidence="9">
    <name type="scientific">Schistocephalus solidus</name>
    <name type="common">Tapeworm</name>
    <dbReference type="NCBI Taxonomy" id="70667"/>
    <lineage>
        <taxon>Eukaryota</taxon>
        <taxon>Metazoa</taxon>
        <taxon>Spiralia</taxon>
        <taxon>Lophotrochozoa</taxon>
        <taxon>Platyhelminthes</taxon>
        <taxon>Cestoda</taxon>
        <taxon>Eucestoda</taxon>
        <taxon>Diphyllobothriidea</taxon>
        <taxon>Diphyllobothriidae</taxon>
        <taxon>Schistocephalus</taxon>
    </lineage>
</organism>
<dbReference type="SUPFAM" id="SSF53098">
    <property type="entry name" value="Ribonuclease H-like"/>
    <property type="match status" value="1"/>
</dbReference>
<accession>A0A0V0J2C3</accession>
<evidence type="ECO:0000259" key="8">
    <source>
        <dbReference type="SMART" id="SM00479"/>
    </source>
</evidence>
<dbReference type="PANTHER" id="PTHR13058:SF19">
    <property type="entry name" value="LD40940P"/>
    <property type="match status" value="1"/>
</dbReference>
<dbReference type="EMBL" id="UYSU01040450">
    <property type="protein sequence ID" value="VDM02311.1"/>
    <property type="molecule type" value="Genomic_DNA"/>
</dbReference>
<dbReference type="GO" id="GO:0046872">
    <property type="term" value="F:metal ion binding"/>
    <property type="evidence" value="ECO:0007669"/>
    <property type="project" value="UniProtKB-KW"/>
</dbReference>
<dbReference type="InterPro" id="IPR036397">
    <property type="entry name" value="RNaseH_sf"/>
</dbReference>
<dbReference type="SMART" id="SM00479">
    <property type="entry name" value="EXOIII"/>
    <property type="match status" value="1"/>
</dbReference>
<dbReference type="InterPro" id="IPR040393">
    <property type="entry name" value="TREX1/2"/>
</dbReference>
<dbReference type="GO" id="GO:0008296">
    <property type="term" value="F:3'-5'-DNA exonuclease activity"/>
    <property type="evidence" value="ECO:0007669"/>
    <property type="project" value="TreeGrafter"/>
</dbReference>
<keyword evidence="3" id="KW-0479">Metal-binding</keyword>
<dbReference type="InterPro" id="IPR012337">
    <property type="entry name" value="RNaseH-like_sf"/>
</dbReference>
<dbReference type="GO" id="GO:0005737">
    <property type="term" value="C:cytoplasm"/>
    <property type="evidence" value="ECO:0007669"/>
    <property type="project" value="TreeGrafter"/>
</dbReference>
<keyword evidence="2" id="KW-0540">Nuclease</keyword>
<evidence type="ECO:0000256" key="2">
    <source>
        <dbReference type="ARBA" id="ARBA00022722"/>
    </source>
</evidence>
<evidence type="ECO:0000313" key="11">
    <source>
        <dbReference type="Proteomes" id="UP000275846"/>
    </source>
</evidence>
<name>A0A0V0J2C3_SCHSO</name>
<comment type="similarity">
    <text evidence="7">Belongs to the exonuclease superfamily. TREX family.</text>
</comment>
<dbReference type="GO" id="GO:0006308">
    <property type="term" value="P:DNA catabolic process"/>
    <property type="evidence" value="ECO:0007669"/>
    <property type="project" value="TreeGrafter"/>
</dbReference>
<dbReference type="STRING" id="70667.A0A0V0J2C3"/>
<reference evidence="9" key="1">
    <citation type="submission" date="2016-01" db="EMBL/GenBank/DDBJ databases">
        <title>Reference transcriptome for the parasite Schistocephalus solidus: insights into the molecular evolution of parasitism.</title>
        <authorList>
            <person name="Hebert F.O."/>
            <person name="Grambauer S."/>
            <person name="Barber I."/>
            <person name="Landry C.R."/>
            <person name="Aubin-Horth N."/>
        </authorList>
    </citation>
    <scope>NUCLEOTIDE SEQUENCE</scope>
</reference>
<keyword evidence="11" id="KW-1185">Reference proteome</keyword>
<evidence type="ECO:0000256" key="7">
    <source>
        <dbReference type="ARBA" id="ARBA00025769"/>
    </source>
</evidence>
<dbReference type="InterPro" id="IPR013520">
    <property type="entry name" value="Ribonucl_H"/>
</dbReference>
<dbReference type="WBParaSite" id="SSLN_0001652801-mRNA-1">
    <property type="protein sequence ID" value="SSLN_0001652801-mRNA-1"/>
    <property type="gene ID" value="SSLN_0001652801"/>
</dbReference>
<dbReference type="GO" id="GO:0003676">
    <property type="term" value="F:nucleic acid binding"/>
    <property type="evidence" value="ECO:0007669"/>
    <property type="project" value="InterPro"/>
</dbReference>
<dbReference type="EMBL" id="GEEE01009740">
    <property type="protein sequence ID" value="JAP53485.1"/>
    <property type="molecule type" value="Transcribed_RNA"/>
</dbReference>
<sequence>MSRSILLSTLVFMDTETTGLPDHLFHPHITELSLLAVSRFALEDEEDLPRVQNKLVLCFHPRAAIQATAAKISGLNYQNLFHQKDFDALAVEQIQLFLLRLDPPICLVAQNGFRFDFPLLKSEILRVKGKGYDLVDCQGGEIVCADTLHLFKAFHDKFVPVGSNDSGYLSTEIEQLSLSPPVAKEAPVTPPKPVAASSPIKPTSFSLGPLYAHIFGEVHNAAHSAEGDCIAMIRLVQHLGSCAVPWFDSNHRRLSHISPLYQLNENDLPPLGARDFPYAIKCASSNESS</sequence>
<dbReference type="PANTHER" id="PTHR13058">
    <property type="entry name" value="THREE PRIME REPAIR EXONUCLEASE 1, 2"/>
    <property type="match status" value="1"/>
</dbReference>